<organism evidence="2 3">
    <name type="scientific">Gluconacetobacter sacchari</name>
    <dbReference type="NCBI Taxonomy" id="92759"/>
    <lineage>
        <taxon>Bacteria</taxon>
        <taxon>Pseudomonadati</taxon>
        <taxon>Pseudomonadota</taxon>
        <taxon>Alphaproteobacteria</taxon>
        <taxon>Acetobacterales</taxon>
        <taxon>Acetobacteraceae</taxon>
        <taxon>Gluconacetobacter</taxon>
    </lineage>
</organism>
<name>A0A7W4IG25_9PROT</name>
<dbReference type="EMBL" id="JABEQJ010000033">
    <property type="protein sequence ID" value="MBB2162228.1"/>
    <property type="molecule type" value="Genomic_DNA"/>
</dbReference>
<accession>A0A7W4IG25</accession>
<comment type="caution">
    <text evidence="2">The sequence shown here is derived from an EMBL/GenBank/DDBJ whole genome shotgun (WGS) entry which is preliminary data.</text>
</comment>
<feature type="domain" description="Hedgehog/Intein (Hint)" evidence="1">
    <location>
        <begin position="275"/>
        <end position="415"/>
    </location>
</feature>
<dbReference type="SUPFAM" id="SSF51294">
    <property type="entry name" value="Hedgehog/intein (Hint) domain"/>
    <property type="match status" value="1"/>
</dbReference>
<dbReference type="RefSeq" id="WP_182999052.1">
    <property type="nucleotide sequence ID" value="NZ_JABEQJ010000033.1"/>
</dbReference>
<dbReference type="AlphaFoldDB" id="A0A7W4IG25"/>
<evidence type="ECO:0000313" key="3">
    <source>
        <dbReference type="Proteomes" id="UP000589085"/>
    </source>
</evidence>
<gene>
    <name evidence="2" type="ORF">HLH48_19040</name>
</gene>
<reference evidence="2 3" key="1">
    <citation type="submission" date="2020-04" db="EMBL/GenBank/DDBJ databases">
        <title>Description of novel Gluconacetobacter.</title>
        <authorList>
            <person name="Sombolestani A."/>
        </authorList>
    </citation>
    <scope>NUCLEOTIDE SEQUENCE [LARGE SCALE GENOMIC DNA]</scope>
    <source>
        <strain evidence="2 3">LMG 19747</strain>
    </source>
</reference>
<proteinExistence type="predicted"/>
<dbReference type="InterPro" id="IPR036844">
    <property type="entry name" value="Hint_dom_sf"/>
</dbReference>
<evidence type="ECO:0000313" key="2">
    <source>
        <dbReference type="EMBL" id="MBB2162228.1"/>
    </source>
</evidence>
<dbReference type="Pfam" id="PF13403">
    <property type="entry name" value="Hint_2"/>
    <property type="match status" value="1"/>
</dbReference>
<evidence type="ECO:0000259" key="1">
    <source>
        <dbReference type="Pfam" id="PF13403"/>
    </source>
</evidence>
<dbReference type="InterPro" id="IPR028992">
    <property type="entry name" value="Hedgehog/Intein_dom"/>
</dbReference>
<dbReference type="Gene3D" id="2.170.16.10">
    <property type="entry name" value="Hedgehog/Intein (Hint) domain"/>
    <property type="match status" value="1"/>
</dbReference>
<protein>
    <recommendedName>
        <fullName evidence="1">Hedgehog/Intein (Hint) domain-containing protein</fullName>
    </recommendedName>
</protein>
<dbReference type="Proteomes" id="UP000589085">
    <property type="component" value="Unassembled WGS sequence"/>
</dbReference>
<sequence length="621" mass="64802">MAGNFTGTTSSGSVYSFVYNSGFLGLNPTYDMTITDPGGAVTTVNGIPAGNVLTANGGSLQIASLLLGGTYVIPPGVSGSVTTVASLLTLTDNTIYVGGNATIATAATVLSGTTFNVDGGTAILSNGIVANALSGVTVNLSNGGTFSNGGSLLNLLGGTVINFGTGGGTFVANGGGALINLSGTTINNYDPANSVIEFADTSTPVVSYSISHDFLGGGVTITALDANNNTVASTDVHLAPGVTLNDGTYSVASAAGSQNPLNITQANGNTYIGACFLAGTMIRTAAGDVAVEDVRIGDMVVAFDWHGSAEIMREVTWQGSQRVVVRPHLADDEAGWPVRVLEDAIADGVPCKDMLITAEHCLFFDGKFVPVRMLVNGRSIFYDKSITVYDYYHIETARHSVITADGMHTESYLDTGNRRVFRQDGKIVSFMPSRALSWDDAGAPLDVSRDFVEPLFRQIDARAEQAGIRSREPSPALTDEMDLHLDAGGGVTIWPARKAGDHVAFLIPAGVDSVRIVSRASRPSDVIGPFVDDRRSCGVAVGEITMFEGNRMAALAIHLAEKELEGWNVLEWEDTRWTSGRALLPLGERTPGSPALLTIQIKAGGPYLAEATLRPGIAVAA</sequence>